<comment type="caution">
    <text evidence="2">The sequence shown here is derived from an EMBL/GenBank/DDBJ whole genome shotgun (WGS) entry which is preliminary data.</text>
</comment>
<dbReference type="EMBL" id="JAUUTY010000005">
    <property type="protein sequence ID" value="KAK1629502.1"/>
    <property type="molecule type" value="Genomic_DNA"/>
</dbReference>
<dbReference type="Gene3D" id="3.80.10.10">
    <property type="entry name" value="Ribonuclease Inhibitor"/>
    <property type="match status" value="1"/>
</dbReference>
<dbReference type="InterPro" id="IPR001611">
    <property type="entry name" value="Leu-rich_rpt"/>
</dbReference>
<sequence length="133" mass="14979">MPWKFTNMSRLLWGLKMQTSWLPWSHGIRKQVGHKRVLIRACQHHGPGCNAVQKQHLGFFSITLSGKNITGIIPEELTKLSALVDLKLDGNSFSGDIPDFSGCRNLQYIHFENNRLTGELPSSLGDLPNLKEL</sequence>
<organism evidence="2 3">
    <name type="scientific">Lolium multiflorum</name>
    <name type="common">Italian ryegrass</name>
    <name type="synonym">Lolium perenne subsp. multiflorum</name>
    <dbReference type="NCBI Taxonomy" id="4521"/>
    <lineage>
        <taxon>Eukaryota</taxon>
        <taxon>Viridiplantae</taxon>
        <taxon>Streptophyta</taxon>
        <taxon>Embryophyta</taxon>
        <taxon>Tracheophyta</taxon>
        <taxon>Spermatophyta</taxon>
        <taxon>Magnoliopsida</taxon>
        <taxon>Liliopsida</taxon>
        <taxon>Poales</taxon>
        <taxon>Poaceae</taxon>
        <taxon>BOP clade</taxon>
        <taxon>Pooideae</taxon>
        <taxon>Poodae</taxon>
        <taxon>Poeae</taxon>
        <taxon>Poeae Chloroplast Group 2 (Poeae type)</taxon>
        <taxon>Loliodinae</taxon>
        <taxon>Loliinae</taxon>
        <taxon>Lolium</taxon>
    </lineage>
</organism>
<keyword evidence="3" id="KW-1185">Reference proteome</keyword>
<dbReference type="Pfam" id="PF00560">
    <property type="entry name" value="LRR_1"/>
    <property type="match status" value="1"/>
</dbReference>
<dbReference type="InterPro" id="IPR032675">
    <property type="entry name" value="LRR_dom_sf"/>
</dbReference>
<reference evidence="2" key="1">
    <citation type="submission" date="2023-07" db="EMBL/GenBank/DDBJ databases">
        <title>A chromosome-level genome assembly of Lolium multiflorum.</title>
        <authorList>
            <person name="Chen Y."/>
            <person name="Copetti D."/>
            <person name="Kolliker R."/>
            <person name="Studer B."/>
        </authorList>
    </citation>
    <scope>NUCLEOTIDE SEQUENCE</scope>
    <source>
        <strain evidence="2">02402/16</strain>
        <tissue evidence="2">Leaf</tissue>
    </source>
</reference>
<protein>
    <submittedName>
        <fullName evidence="2">Uncharacterized protein</fullName>
    </submittedName>
</protein>
<evidence type="ECO:0000313" key="2">
    <source>
        <dbReference type="EMBL" id="KAK1629502.1"/>
    </source>
</evidence>
<dbReference type="Proteomes" id="UP001231189">
    <property type="component" value="Unassembled WGS sequence"/>
</dbReference>
<dbReference type="AlphaFoldDB" id="A0AAD8RS24"/>
<evidence type="ECO:0000256" key="1">
    <source>
        <dbReference type="ARBA" id="ARBA00004196"/>
    </source>
</evidence>
<gene>
    <name evidence="2" type="ORF">QYE76_003817</name>
</gene>
<name>A0AAD8RS24_LOLMU</name>
<comment type="subcellular location">
    <subcellularLocation>
        <location evidence="1">Cell envelope</location>
    </subcellularLocation>
</comment>
<dbReference type="SUPFAM" id="SSF52058">
    <property type="entry name" value="L domain-like"/>
    <property type="match status" value="1"/>
</dbReference>
<dbReference type="InterPro" id="IPR051848">
    <property type="entry name" value="PGIP"/>
</dbReference>
<proteinExistence type="predicted"/>
<accession>A0AAD8RS24</accession>
<evidence type="ECO:0000313" key="3">
    <source>
        <dbReference type="Proteomes" id="UP001231189"/>
    </source>
</evidence>
<dbReference type="PANTHER" id="PTHR48059:SF30">
    <property type="entry name" value="OS06G0587000 PROTEIN"/>
    <property type="match status" value="1"/>
</dbReference>
<dbReference type="PANTHER" id="PTHR48059">
    <property type="entry name" value="POLYGALACTURONASE INHIBITOR 1"/>
    <property type="match status" value="1"/>
</dbReference>